<organism evidence="1 2">
    <name type="scientific">Morus notabilis</name>
    <dbReference type="NCBI Taxonomy" id="981085"/>
    <lineage>
        <taxon>Eukaryota</taxon>
        <taxon>Viridiplantae</taxon>
        <taxon>Streptophyta</taxon>
        <taxon>Embryophyta</taxon>
        <taxon>Tracheophyta</taxon>
        <taxon>Spermatophyta</taxon>
        <taxon>Magnoliopsida</taxon>
        <taxon>eudicotyledons</taxon>
        <taxon>Gunneridae</taxon>
        <taxon>Pentapetalae</taxon>
        <taxon>rosids</taxon>
        <taxon>fabids</taxon>
        <taxon>Rosales</taxon>
        <taxon>Moraceae</taxon>
        <taxon>Moreae</taxon>
        <taxon>Morus</taxon>
    </lineage>
</organism>
<dbReference type="Proteomes" id="UP000030645">
    <property type="component" value="Unassembled WGS sequence"/>
</dbReference>
<proteinExistence type="predicted"/>
<name>W9RPM1_9ROSA</name>
<reference evidence="2" key="1">
    <citation type="submission" date="2013-01" db="EMBL/GenBank/DDBJ databases">
        <title>Draft Genome Sequence of a Mulberry Tree, Morus notabilis C.K. Schneid.</title>
        <authorList>
            <person name="He N."/>
            <person name="Zhao S."/>
        </authorList>
    </citation>
    <scope>NUCLEOTIDE SEQUENCE</scope>
</reference>
<gene>
    <name evidence="1" type="ORF">L484_022088</name>
</gene>
<dbReference type="EMBL" id="KE345330">
    <property type="protein sequence ID" value="EXC01510.1"/>
    <property type="molecule type" value="Genomic_DNA"/>
</dbReference>
<evidence type="ECO:0000313" key="2">
    <source>
        <dbReference type="Proteomes" id="UP000030645"/>
    </source>
</evidence>
<accession>W9RPM1</accession>
<evidence type="ECO:0000313" key="1">
    <source>
        <dbReference type="EMBL" id="EXC01510.1"/>
    </source>
</evidence>
<sequence length="64" mass="7250">MTTKKYWSVQGLPQVLATEPYYYGENLERNSEPVRLMVMDSKSSDIEFISRGGACKTTGFVHSD</sequence>
<keyword evidence="2" id="KW-1185">Reference proteome</keyword>
<dbReference type="AlphaFoldDB" id="W9RPM1"/>
<protein>
    <submittedName>
        <fullName evidence="1">Uncharacterized protein</fullName>
    </submittedName>
</protein>